<name>A0A3E2B754_9FIRM</name>
<sequence>MLKGVLQGSVLAILGQRETYGYEIVQALHGYGFGSVSEGTIYPLLLRLEKEGWVSARFMDSDLGPRRKYYTLTDQGRRELAQFRASFREMTAAVERLPGFGEEEMTCGSPL</sequence>
<gene>
    <name evidence="2" type="ORF">DV520_00250</name>
</gene>
<dbReference type="InterPro" id="IPR036388">
    <property type="entry name" value="WH-like_DNA-bd_sf"/>
</dbReference>
<dbReference type="Proteomes" id="UP000260649">
    <property type="component" value="Unassembled WGS sequence"/>
</dbReference>
<dbReference type="SUPFAM" id="SSF46785">
    <property type="entry name" value="Winged helix' DNA-binding domain"/>
    <property type="match status" value="1"/>
</dbReference>
<dbReference type="InterPro" id="IPR036390">
    <property type="entry name" value="WH_DNA-bd_sf"/>
</dbReference>
<accession>A0A3E2B754</accession>
<dbReference type="Gene3D" id="1.10.10.10">
    <property type="entry name" value="Winged helix-like DNA-binding domain superfamily/Winged helix DNA-binding domain"/>
    <property type="match status" value="1"/>
</dbReference>
<dbReference type="PANTHER" id="PTHR33169">
    <property type="entry name" value="PADR-FAMILY TRANSCRIPTIONAL REGULATOR"/>
    <property type="match status" value="1"/>
</dbReference>
<reference evidence="2 3" key="1">
    <citation type="submission" date="2018-07" db="EMBL/GenBank/DDBJ databases">
        <title>GABA Modulating Bacteria of the Human Gut Microbiota.</title>
        <authorList>
            <person name="Strandwitz P."/>
            <person name="Kim K.H."/>
            <person name="Terekhova D."/>
            <person name="Liu J.K."/>
            <person name="Sharma A."/>
            <person name="Levering J."/>
            <person name="Mcdonald D."/>
            <person name="Dietrich D."/>
            <person name="Ramadhar T.R."/>
            <person name="Lekbua A."/>
            <person name="Mroue N."/>
            <person name="Liston C."/>
            <person name="Stewart E.J."/>
            <person name="Dubin M.J."/>
            <person name="Zengler K."/>
            <person name="Knight R."/>
            <person name="Gilbert J.A."/>
            <person name="Clardy J."/>
            <person name="Lewis K."/>
        </authorList>
    </citation>
    <scope>NUCLEOTIDE SEQUENCE [LARGE SCALE GENOMIC DNA]</scope>
    <source>
        <strain evidence="2 3">KLE1738</strain>
    </source>
</reference>
<dbReference type="InterPro" id="IPR052509">
    <property type="entry name" value="Metal_resp_DNA-bind_regulator"/>
</dbReference>
<comment type="caution">
    <text evidence="2">The sequence shown here is derived from an EMBL/GenBank/DDBJ whole genome shotgun (WGS) entry which is preliminary data.</text>
</comment>
<organism evidence="2 3">
    <name type="scientific">Evtepia gabavorous</name>
    <dbReference type="NCBI Taxonomy" id="2211183"/>
    <lineage>
        <taxon>Bacteria</taxon>
        <taxon>Bacillati</taxon>
        <taxon>Bacillota</taxon>
        <taxon>Clostridia</taxon>
        <taxon>Eubacteriales</taxon>
        <taxon>Evtepia</taxon>
    </lineage>
</organism>
<feature type="domain" description="Transcription regulator PadR N-terminal" evidence="1">
    <location>
        <begin position="10"/>
        <end position="82"/>
    </location>
</feature>
<dbReference type="OrthoDB" id="9808017at2"/>
<dbReference type="EMBL" id="QQRQ01000001">
    <property type="protein sequence ID" value="RFT07848.1"/>
    <property type="molecule type" value="Genomic_DNA"/>
</dbReference>
<dbReference type="PANTHER" id="PTHR33169:SF14">
    <property type="entry name" value="TRANSCRIPTIONAL REGULATOR RV3488"/>
    <property type="match status" value="1"/>
</dbReference>
<evidence type="ECO:0000259" key="1">
    <source>
        <dbReference type="Pfam" id="PF03551"/>
    </source>
</evidence>
<dbReference type="Pfam" id="PF03551">
    <property type="entry name" value="PadR"/>
    <property type="match status" value="1"/>
</dbReference>
<evidence type="ECO:0000313" key="3">
    <source>
        <dbReference type="Proteomes" id="UP000260649"/>
    </source>
</evidence>
<dbReference type="InterPro" id="IPR005149">
    <property type="entry name" value="Tscrpt_reg_PadR_N"/>
</dbReference>
<protein>
    <submittedName>
        <fullName evidence="2">PadR family transcriptional regulator</fullName>
    </submittedName>
</protein>
<keyword evidence="3" id="KW-1185">Reference proteome</keyword>
<dbReference type="AlphaFoldDB" id="A0A3E2B754"/>
<proteinExistence type="predicted"/>
<evidence type="ECO:0000313" key="2">
    <source>
        <dbReference type="EMBL" id="RFT07848.1"/>
    </source>
</evidence>